<evidence type="ECO:0000256" key="1">
    <source>
        <dbReference type="ARBA" id="ARBA00022676"/>
    </source>
</evidence>
<evidence type="ECO:0000313" key="4">
    <source>
        <dbReference type="Proteomes" id="UP000186040"/>
    </source>
</evidence>
<keyword evidence="2" id="KW-0808">Transferase</keyword>
<protein>
    <recommendedName>
        <fullName evidence="5">Glycosyl transferase</fullName>
    </recommendedName>
</protein>
<dbReference type="EMBL" id="MKQR01000013">
    <property type="protein sequence ID" value="OLR92953.1"/>
    <property type="molecule type" value="Genomic_DNA"/>
</dbReference>
<sequence>MPGGAPGSAAPVIVVLRSLNLGDLLVAVPALRALRRQFPDERVVLACGLRPAPLMAATGCVDEVLALDGLVDLPERLRGAGAVVNLHGTGPRSNQVLDALDPVRRIGHAGHGWSGPSWLDGIHERERWCRLLDAHGIPADPAELDLPVPDWPPAAPGAVLVHPGAGYGSKRWPADRFAAVARVLRDRGHRVAITGSPGERALTARVAAASGADDLGGALELPALAATVAAAELVICGDTGVAHLASAYRTPSVVLFGPVSTREWGPPPGPHIALSADHARRGDPFADDPDPALLGVGAADVLAAARDLLP</sequence>
<dbReference type="AlphaFoldDB" id="A0A1Q9LLT3"/>
<keyword evidence="1" id="KW-0328">Glycosyltransferase</keyword>
<dbReference type="InterPro" id="IPR051199">
    <property type="entry name" value="LPS_LOS_Heptosyltrfase"/>
</dbReference>
<comment type="caution">
    <text evidence="3">The sequence shown here is derived from an EMBL/GenBank/DDBJ whole genome shotgun (WGS) entry which is preliminary data.</text>
</comment>
<dbReference type="Gene3D" id="3.40.50.2000">
    <property type="entry name" value="Glycogen Phosphorylase B"/>
    <property type="match status" value="2"/>
</dbReference>
<evidence type="ECO:0008006" key="5">
    <source>
        <dbReference type="Google" id="ProtNLM"/>
    </source>
</evidence>
<evidence type="ECO:0000313" key="3">
    <source>
        <dbReference type="EMBL" id="OLR92953.1"/>
    </source>
</evidence>
<dbReference type="GO" id="GO:0008713">
    <property type="term" value="F:ADP-heptose-lipopolysaccharide heptosyltransferase activity"/>
    <property type="evidence" value="ECO:0007669"/>
    <property type="project" value="TreeGrafter"/>
</dbReference>
<organism evidence="3 4">
    <name type="scientific">Actinokineospora bangkokensis</name>
    <dbReference type="NCBI Taxonomy" id="1193682"/>
    <lineage>
        <taxon>Bacteria</taxon>
        <taxon>Bacillati</taxon>
        <taxon>Actinomycetota</taxon>
        <taxon>Actinomycetes</taxon>
        <taxon>Pseudonocardiales</taxon>
        <taxon>Pseudonocardiaceae</taxon>
        <taxon>Actinokineospora</taxon>
    </lineage>
</organism>
<dbReference type="Proteomes" id="UP000186040">
    <property type="component" value="Unassembled WGS sequence"/>
</dbReference>
<keyword evidence="4" id="KW-1185">Reference proteome</keyword>
<name>A0A1Q9LLT3_9PSEU</name>
<dbReference type="STRING" id="1193682.BJP25_18460"/>
<accession>A0A1Q9LLT3</accession>
<dbReference type="CDD" id="cd03789">
    <property type="entry name" value="GT9_LPS_heptosyltransferase"/>
    <property type="match status" value="1"/>
</dbReference>
<dbReference type="Pfam" id="PF01075">
    <property type="entry name" value="Glyco_transf_9"/>
    <property type="match status" value="1"/>
</dbReference>
<dbReference type="GO" id="GO:0005829">
    <property type="term" value="C:cytosol"/>
    <property type="evidence" value="ECO:0007669"/>
    <property type="project" value="TreeGrafter"/>
</dbReference>
<reference evidence="3 4" key="1">
    <citation type="submission" date="2016-10" db="EMBL/GenBank/DDBJ databases">
        <title>The Draft Genome Sequence of Actinokineospora bangkokensis 44EHWT reveals the biosynthetic pathway of antifungal compounds Thailandins with unusual extender unit butylmalonyl-CoA.</title>
        <authorList>
            <person name="Greule A."/>
            <person name="Intra B."/>
            <person name="Flemming S."/>
            <person name="Rommel M.G."/>
            <person name="Panbangred W."/>
            <person name="Bechthold A."/>
        </authorList>
    </citation>
    <scope>NUCLEOTIDE SEQUENCE [LARGE SCALE GENOMIC DNA]</scope>
    <source>
        <strain evidence="3 4">44EHW</strain>
    </source>
</reference>
<dbReference type="InterPro" id="IPR002201">
    <property type="entry name" value="Glyco_trans_9"/>
</dbReference>
<dbReference type="PANTHER" id="PTHR30160:SF1">
    <property type="entry name" value="LIPOPOLYSACCHARIDE 1,2-N-ACETYLGLUCOSAMINETRANSFERASE-RELATED"/>
    <property type="match status" value="1"/>
</dbReference>
<dbReference type="GO" id="GO:0009244">
    <property type="term" value="P:lipopolysaccharide core region biosynthetic process"/>
    <property type="evidence" value="ECO:0007669"/>
    <property type="project" value="TreeGrafter"/>
</dbReference>
<dbReference type="PANTHER" id="PTHR30160">
    <property type="entry name" value="TETRAACYLDISACCHARIDE 4'-KINASE-RELATED"/>
    <property type="match status" value="1"/>
</dbReference>
<evidence type="ECO:0000256" key="2">
    <source>
        <dbReference type="ARBA" id="ARBA00022679"/>
    </source>
</evidence>
<dbReference type="SUPFAM" id="SSF53756">
    <property type="entry name" value="UDP-Glycosyltransferase/glycogen phosphorylase"/>
    <property type="match status" value="1"/>
</dbReference>
<gene>
    <name evidence="3" type="ORF">BJP25_18460</name>
</gene>
<proteinExistence type="predicted"/>